<dbReference type="InterPro" id="IPR013762">
    <property type="entry name" value="Integrase-like_cat_sf"/>
</dbReference>
<dbReference type="PANTHER" id="PTHR30349">
    <property type="entry name" value="PHAGE INTEGRASE-RELATED"/>
    <property type="match status" value="1"/>
</dbReference>
<feature type="domain" description="Tyr recombinase" evidence="10">
    <location>
        <begin position="101"/>
        <end position="296"/>
    </location>
</feature>
<dbReference type="GO" id="GO:0051301">
    <property type="term" value="P:cell division"/>
    <property type="evidence" value="ECO:0007669"/>
    <property type="project" value="UniProtKB-KW"/>
</dbReference>
<protein>
    <recommendedName>
        <fullName evidence="9">Tyrosine recombinase XerC</fullName>
    </recommendedName>
</protein>
<keyword evidence="6 9" id="KW-0238">DNA-binding</keyword>
<dbReference type="GO" id="GO:0005737">
    <property type="term" value="C:cytoplasm"/>
    <property type="evidence" value="ECO:0007669"/>
    <property type="project" value="UniProtKB-SubCell"/>
</dbReference>
<dbReference type="PROSITE" id="PS51898">
    <property type="entry name" value="TYR_RECOMBINASE"/>
    <property type="match status" value="1"/>
</dbReference>
<dbReference type="InterPro" id="IPR004107">
    <property type="entry name" value="Integrase_SAM-like_N"/>
</dbReference>
<evidence type="ECO:0000313" key="13">
    <source>
        <dbReference type="Proteomes" id="UP000016943"/>
    </source>
</evidence>
<comment type="function">
    <text evidence="9">Site-specific tyrosine recombinase, which acts by catalyzing the cutting and rejoining of the recombining DNA molecules. The XerC-XerD complex is essential to convert dimers of the bacterial chromosome into monomers to permit their segregation at cell division. It also contributes to the segregational stability of plasmids.</text>
</comment>
<evidence type="ECO:0000259" key="10">
    <source>
        <dbReference type="PROSITE" id="PS51898"/>
    </source>
</evidence>
<dbReference type="AlphaFoldDB" id="U3GZJ7"/>
<evidence type="ECO:0000313" key="12">
    <source>
        <dbReference type="EMBL" id="AGU15332.1"/>
    </source>
</evidence>
<dbReference type="PROSITE" id="PS51900">
    <property type="entry name" value="CB"/>
    <property type="match status" value="1"/>
</dbReference>
<keyword evidence="3 9" id="KW-0132">Cell division</keyword>
<dbReference type="Gene3D" id="1.10.443.10">
    <property type="entry name" value="Intergrase catalytic core"/>
    <property type="match status" value="1"/>
</dbReference>
<proteinExistence type="inferred from homology"/>
<dbReference type="STRING" id="1348662.CARG_06040"/>
<sequence length="302" mass="33694">MEEIVEDYLEHLEMVEGKSPATIRSYRSDLKTMVEIVPDLDHFTLERLRSWLGYAYDAGKARSTLARYTASVKGLSTWLARRSMIPQDVGARLASPKTSNHLPKVLARQGAQALVEAPAAEEEVAQQVGKGRIKEEAKRGRDAAILELLYATGMRVEELCSIDTSDLDELHQQVRVTGKGNKQRVVPYGEVAGRALEQWLGAYRAILADREEKALFVGARGKRINQRQVRALVDRYAHQVGLGHVKPHELRHSAATHLLDGGADLRAVQELLGHACLQTTQIYTHVSVERLRDAFNQAHPRA</sequence>
<feature type="active site" evidence="9">
    <location>
        <position position="251"/>
    </location>
</feature>
<dbReference type="SUPFAM" id="SSF47823">
    <property type="entry name" value="lambda integrase-like, N-terminal domain"/>
    <property type="match status" value="1"/>
</dbReference>
<evidence type="ECO:0000256" key="1">
    <source>
        <dbReference type="ARBA" id="ARBA00004496"/>
    </source>
</evidence>
<keyword evidence="2 9" id="KW-0963">Cytoplasm</keyword>
<evidence type="ECO:0000256" key="9">
    <source>
        <dbReference type="HAMAP-Rule" id="MF_01808"/>
    </source>
</evidence>
<dbReference type="InterPro" id="IPR011010">
    <property type="entry name" value="DNA_brk_join_enz"/>
</dbReference>
<dbReference type="eggNOG" id="COG4974">
    <property type="taxonomic scope" value="Bacteria"/>
</dbReference>
<feature type="active site" evidence="9">
    <location>
        <position position="248"/>
    </location>
</feature>
<feature type="active site" evidence="9">
    <location>
        <position position="155"/>
    </location>
</feature>
<accession>U3GZJ7</accession>
<dbReference type="InterPro" id="IPR002104">
    <property type="entry name" value="Integrase_catalytic"/>
</dbReference>
<feature type="active site" evidence="9">
    <location>
        <position position="179"/>
    </location>
</feature>
<dbReference type="GO" id="GO:0006313">
    <property type="term" value="P:DNA transposition"/>
    <property type="evidence" value="ECO:0007669"/>
    <property type="project" value="UniProtKB-UniRule"/>
</dbReference>
<evidence type="ECO:0000256" key="3">
    <source>
        <dbReference type="ARBA" id="ARBA00022618"/>
    </source>
</evidence>
<dbReference type="InterPro" id="IPR023009">
    <property type="entry name" value="Tyrosine_recombinase_XerC/XerD"/>
</dbReference>
<comment type="similarity">
    <text evidence="9">Belongs to the 'phage' integrase family. XerC subfamily.</text>
</comment>
<evidence type="ECO:0000256" key="4">
    <source>
        <dbReference type="ARBA" id="ARBA00022829"/>
    </source>
</evidence>
<dbReference type="InterPro" id="IPR044068">
    <property type="entry name" value="CB"/>
</dbReference>
<dbReference type="InterPro" id="IPR010998">
    <property type="entry name" value="Integrase_recombinase_N"/>
</dbReference>
<dbReference type="Pfam" id="PF02899">
    <property type="entry name" value="Phage_int_SAM_1"/>
    <property type="match status" value="1"/>
</dbReference>
<feature type="active site" evidence="9">
    <location>
        <position position="274"/>
    </location>
</feature>
<comment type="subcellular location">
    <subcellularLocation>
        <location evidence="1 9">Cytoplasm</location>
    </subcellularLocation>
</comment>
<feature type="active site" description="O-(3'-phospho-DNA)-tyrosine intermediate" evidence="9">
    <location>
        <position position="283"/>
    </location>
</feature>
<dbReference type="PANTHER" id="PTHR30349:SF77">
    <property type="entry name" value="TYROSINE RECOMBINASE XERC"/>
    <property type="match status" value="1"/>
</dbReference>
<keyword evidence="5 9" id="KW-0229">DNA integration</keyword>
<evidence type="ECO:0000256" key="8">
    <source>
        <dbReference type="ARBA" id="ARBA00023306"/>
    </source>
</evidence>
<evidence type="ECO:0000259" key="11">
    <source>
        <dbReference type="PROSITE" id="PS51900"/>
    </source>
</evidence>
<feature type="domain" description="Core-binding (CB)" evidence="11">
    <location>
        <begin position="1"/>
        <end position="80"/>
    </location>
</feature>
<keyword evidence="4 9" id="KW-0159">Chromosome partition</keyword>
<dbReference type="Proteomes" id="UP000016943">
    <property type="component" value="Chromosome"/>
</dbReference>
<keyword evidence="8 9" id="KW-0131">Cell cycle</keyword>
<dbReference type="EMBL" id="CP006365">
    <property type="protein sequence ID" value="AGU15332.1"/>
    <property type="molecule type" value="Genomic_DNA"/>
</dbReference>
<dbReference type="Gene3D" id="1.10.150.130">
    <property type="match status" value="1"/>
</dbReference>
<dbReference type="GO" id="GO:0003677">
    <property type="term" value="F:DNA binding"/>
    <property type="evidence" value="ECO:0007669"/>
    <property type="project" value="UniProtKB-UniRule"/>
</dbReference>
<comment type="subunit">
    <text evidence="9">Forms a cyclic heterotetrameric complex composed of two molecules of XerC and two molecules of XerD.</text>
</comment>
<dbReference type="PATRIC" id="fig|1348662.3.peg.1183"/>
<evidence type="ECO:0000256" key="2">
    <source>
        <dbReference type="ARBA" id="ARBA00022490"/>
    </source>
</evidence>
<dbReference type="HAMAP" id="MF_01808">
    <property type="entry name" value="Recomb_XerC_XerD"/>
    <property type="match status" value="1"/>
</dbReference>
<gene>
    <name evidence="9" type="primary">xerC</name>
    <name evidence="12" type="ORF">CARG_06040</name>
</gene>
<dbReference type="GO" id="GO:0007059">
    <property type="term" value="P:chromosome segregation"/>
    <property type="evidence" value="ECO:0007669"/>
    <property type="project" value="UniProtKB-UniRule"/>
</dbReference>
<dbReference type="HOGENOM" id="CLU_027562_9_0_11"/>
<dbReference type="InterPro" id="IPR050090">
    <property type="entry name" value="Tyrosine_recombinase_XerCD"/>
</dbReference>
<name>U3GZJ7_9CORY</name>
<dbReference type="SUPFAM" id="SSF56349">
    <property type="entry name" value="DNA breaking-rejoining enzymes"/>
    <property type="match status" value="1"/>
</dbReference>
<keyword evidence="13" id="KW-1185">Reference proteome</keyword>
<dbReference type="GO" id="GO:0009037">
    <property type="term" value="F:tyrosine-based site-specific recombinase activity"/>
    <property type="evidence" value="ECO:0007669"/>
    <property type="project" value="UniProtKB-UniRule"/>
</dbReference>
<dbReference type="CDD" id="cd00798">
    <property type="entry name" value="INT_XerDC_C"/>
    <property type="match status" value="1"/>
</dbReference>
<reference evidence="12 13" key="1">
    <citation type="journal article" date="2013" name="Genome Announc.">
        <title>Whole-Genome Sequence of the Clinical Strain Corynebacterium argentoratense DSM 44202, Isolated from a Human Throat Specimen.</title>
        <authorList>
            <person name="Bomholt C."/>
            <person name="Glaub A."/>
            <person name="Gravermann K."/>
            <person name="Albersmeier A."/>
            <person name="Brinkrolf K."/>
            <person name="Ruckert C."/>
            <person name="Tauch A."/>
        </authorList>
    </citation>
    <scope>NUCLEOTIDE SEQUENCE [LARGE SCALE GENOMIC DNA]</scope>
    <source>
        <strain evidence="12">DSM 44202</strain>
    </source>
</reference>
<evidence type="ECO:0000256" key="6">
    <source>
        <dbReference type="ARBA" id="ARBA00023125"/>
    </source>
</evidence>
<dbReference type="Pfam" id="PF00589">
    <property type="entry name" value="Phage_integrase"/>
    <property type="match status" value="1"/>
</dbReference>
<evidence type="ECO:0000256" key="7">
    <source>
        <dbReference type="ARBA" id="ARBA00023172"/>
    </source>
</evidence>
<evidence type="ECO:0000256" key="5">
    <source>
        <dbReference type="ARBA" id="ARBA00022908"/>
    </source>
</evidence>
<keyword evidence="7 9" id="KW-0233">DNA recombination</keyword>
<dbReference type="KEGG" id="caz:CARG_06040"/>
<organism evidence="12 13">
    <name type="scientific">Corynebacterium argentoratense DSM 44202</name>
    <dbReference type="NCBI Taxonomy" id="1348662"/>
    <lineage>
        <taxon>Bacteria</taxon>
        <taxon>Bacillati</taxon>
        <taxon>Actinomycetota</taxon>
        <taxon>Actinomycetes</taxon>
        <taxon>Mycobacteriales</taxon>
        <taxon>Corynebacteriaceae</taxon>
        <taxon>Corynebacterium</taxon>
    </lineage>
</organism>